<dbReference type="RefSeq" id="WP_113920854.1">
    <property type="nucleotide sequence ID" value="NZ_QNRX01000010.1"/>
</dbReference>
<name>A0A366I527_9FIRM</name>
<evidence type="ECO:0000313" key="2">
    <source>
        <dbReference type="EMBL" id="RBP63341.1"/>
    </source>
</evidence>
<gene>
    <name evidence="2" type="ORF">DES36_11084</name>
</gene>
<organism evidence="2 3">
    <name type="scientific">Alkalibaculum bacchi</name>
    <dbReference type="NCBI Taxonomy" id="645887"/>
    <lineage>
        <taxon>Bacteria</taxon>
        <taxon>Bacillati</taxon>
        <taxon>Bacillota</taxon>
        <taxon>Clostridia</taxon>
        <taxon>Eubacteriales</taxon>
        <taxon>Eubacteriaceae</taxon>
        <taxon>Alkalibaculum</taxon>
    </lineage>
</organism>
<dbReference type="GO" id="GO:0035312">
    <property type="term" value="F:5'-3' DNA exonuclease activity"/>
    <property type="evidence" value="ECO:0007669"/>
    <property type="project" value="TreeGrafter"/>
</dbReference>
<evidence type="ECO:0000313" key="3">
    <source>
        <dbReference type="Proteomes" id="UP000253490"/>
    </source>
</evidence>
<reference evidence="2 3" key="1">
    <citation type="submission" date="2018-06" db="EMBL/GenBank/DDBJ databases">
        <title>Genomic Encyclopedia of Type Strains, Phase IV (KMG-IV): sequencing the most valuable type-strain genomes for metagenomic binning, comparative biology and taxonomic classification.</title>
        <authorList>
            <person name="Goeker M."/>
        </authorList>
    </citation>
    <scope>NUCLEOTIDE SEQUENCE [LARGE SCALE GENOMIC DNA]</scope>
    <source>
        <strain evidence="2 3">DSM 22112</strain>
    </source>
</reference>
<dbReference type="InterPro" id="IPR003141">
    <property type="entry name" value="Pol/His_phosphatase_N"/>
</dbReference>
<comment type="caution">
    <text evidence="2">The sequence shown here is derived from an EMBL/GenBank/DDBJ whole genome shotgun (WGS) entry which is preliminary data.</text>
</comment>
<dbReference type="PANTHER" id="PTHR42924:SF3">
    <property type="entry name" value="POLYMERASE_HISTIDINOL PHOSPHATASE N-TERMINAL DOMAIN-CONTAINING PROTEIN"/>
    <property type="match status" value="1"/>
</dbReference>
<sequence>MNKIDLHMHSIYSIDGEYTPKQLVKMCAQKSVKVMALTDHNSIKGVAEAKEYAEESGIHCIPAIELDCTFESATLHVLGYGINTEFEDFNQIEQDILKQEQVASIKRIELVKKLGIVFDTNEAIKLSKDGYISGEMIAEVALKHEENRNHLLMTPYYEGGDRCDNPYVNFYWDICSQGKAAYVPVEYITLKKAIETIKAAGGVSVLAHPGNNVREDKEFLERIIKEGIDGIEVYSSYHTPNQMAFYKEQVEKYSLLQTVGSDFHGKTKPAIEIDSVQCNSQGEKIYHSLMEKINSI</sequence>
<dbReference type="SMART" id="SM00481">
    <property type="entry name" value="POLIIIAc"/>
    <property type="match status" value="1"/>
</dbReference>
<protein>
    <recommendedName>
        <fullName evidence="1">Polymerase/histidinol phosphatase N-terminal domain-containing protein</fullName>
    </recommendedName>
</protein>
<dbReference type="EMBL" id="QNRX01000010">
    <property type="protein sequence ID" value="RBP63341.1"/>
    <property type="molecule type" value="Genomic_DNA"/>
</dbReference>
<dbReference type="Pfam" id="PF02811">
    <property type="entry name" value="PHP"/>
    <property type="match status" value="1"/>
</dbReference>
<dbReference type="CDD" id="cd07438">
    <property type="entry name" value="PHP_HisPPase_AMP"/>
    <property type="match status" value="1"/>
</dbReference>
<dbReference type="Gene3D" id="1.10.150.650">
    <property type="match status" value="1"/>
</dbReference>
<proteinExistence type="predicted"/>
<dbReference type="InterPro" id="IPR052018">
    <property type="entry name" value="PHP_domain"/>
</dbReference>
<keyword evidence="3" id="KW-1185">Reference proteome</keyword>
<dbReference type="PANTHER" id="PTHR42924">
    <property type="entry name" value="EXONUCLEASE"/>
    <property type="match status" value="1"/>
</dbReference>
<evidence type="ECO:0000259" key="1">
    <source>
        <dbReference type="SMART" id="SM00481"/>
    </source>
</evidence>
<dbReference type="InterPro" id="IPR016195">
    <property type="entry name" value="Pol/histidinol_Pase-like"/>
</dbReference>
<dbReference type="InterPro" id="IPR004013">
    <property type="entry name" value="PHP_dom"/>
</dbReference>
<dbReference type="Gene3D" id="3.20.20.140">
    <property type="entry name" value="Metal-dependent hydrolases"/>
    <property type="match status" value="1"/>
</dbReference>
<dbReference type="GO" id="GO:0004534">
    <property type="term" value="F:5'-3' RNA exonuclease activity"/>
    <property type="evidence" value="ECO:0007669"/>
    <property type="project" value="TreeGrafter"/>
</dbReference>
<dbReference type="Proteomes" id="UP000253490">
    <property type="component" value="Unassembled WGS sequence"/>
</dbReference>
<dbReference type="SUPFAM" id="SSF89550">
    <property type="entry name" value="PHP domain-like"/>
    <property type="match status" value="1"/>
</dbReference>
<dbReference type="AlphaFoldDB" id="A0A366I527"/>
<feature type="domain" description="Polymerase/histidinol phosphatase N-terminal" evidence="1">
    <location>
        <begin position="4"/>
        <end position="70"/>
    </location>
</feature>
<dbReference type="OrthoDB" id="9804333at2"/>
<accession>A0A366I527</accession>